<dbReference type="GO" id="GO:0006508">
    <property type="term" value="P:proteolysis"/>
    <property type="evidence" value="ECO:0007669"/>
    <property type="project" value="InterPro"/>
</dbReference>
<keyword evidence="2" id="KW-0378">Hydrolase</keyword>
<dbReference type="AlphaFoldDB" id="A0A6A7KCP9"/>
<keyword evidence="2" id="KW-0645">Protease</keyword>
<dbReference type="EMBL" id="WHNX01000057">
    <property type="protein sequence ID" value="MPW27298.1"/>
    <property type="molecule type" value="Genomic_DNA"/>
</dbReference>
<dbReference type="InterPro" id="IPR003709">
    <property type="entry name" value="VanY-like_core_dom"/>
</dbReference>
<evidence type="ECO:0000313" key="3">
    <source>
        <dbReference type="Proteomes" id="UP000440004"/>
    </source>
</evidence>
<feature type="domain" description="D-alanyl-D-alanine carboxypeptidase-like core" evidence="1">
    <location>
        <begin position="153"/>
        <end position="280"/>
    </location>
</feature>
<proteinExistence type="predicted"/>
<dbReference type="InterPro" id="IPR058193">
    <property type="entry name" value="VanY/YodJ_core_dom"/>
</dbReference>
<keyword evidence="3" id="KW-1185">Reference proteome</keyword>
<organism evidence="2 3">
    <name type="scientific">Alkalibaculum sporogenes</name>
    <dbReference type="NCBI Taxonomy" id="2655001"/>
    <lineage>
        <taxon>Bacteria</taxon>
        <taxon>Bacillati</taxon>
        <taxon>Bacillota</taxon>
        <taxon>Clostridia</taxon>
        <taxon>Eubacteriales</taxon>
        <taxon>Eubacteriaceae</taxon>
        <taxon>Alkalibaculum</taxon>
    </lineage>
</organism>
<dbReference type="SUPFAM" id="SSF55166">
    <property type="entry name" value="Hedgehog/DD-peptidase"/>
    <property type="match status" value="1"/>
</dbReference>
<dbReference type="GO" id="GO:0004180">
    <property type="term" value="F:carboxypeptidase activity"/>
    <property type="evidence" value="ECO:0007669"/>
    <property type="project" value="UniProtKB-KW"/>
</dbReference>
<dbReference type="Pfam" id="PF02557">
    <property type="entry name" value="VanY"/>
    <property type="match status" value="1"/>
</dbReference>
<sequence length="302" mass="34257">MTGKVLLSQVNINTSYENRFIEPNQTISFNIEEIYQDERGNEAEVLVTEGFTIEVDKENLVNINEDNSITVLGDVLSGEDIVIIIEYKDNKHKTNYTVRKGLESTLNEDGVIINPSDYDAIVNKSRSLPADYIPNDLVKLRVPTQLQNPEINQLRKVAADALFDLFEQGKKEGYTLVARSGYRSYLTQQSLYYGNVESKGQAHADKYSAPPGKSEHQTGLAMDITSADVAFQLSTDFGHTEEGIWVNENAHKFGFIIRYPKGKESIVGYEYEPWHIRYVGVELATKIFESDLTMEEYFELPM</sequence>
<protein>
    <submittedName>
        <fullName evidence="2">D-alanyl-D-alanine carboxypeptidase family protein</fullName>
    </submittedName>
</protein>
<gene>
    <name evidence="2" type="ORF">GC105_16145</name>
</gene>
<keyword evidence="2" id="KW-0121">Carboxypeptidase</keyword>
<dbReference type="InterPro" id="IPR009045">
    <property type="entry name" value="Zn_M74/Hedgehog-like"/>
</dbReference>
<evidence type="ECO:0000259" key="1">
    <source>
        <dbReference type="Pfam" id="PF02557"/>
    </source>
</evidence>
<dbReference type="CDD" id="cd14852">
    <property type="entry name" value="LD-carboxypeptidase"/>
    <property type="match status" value="1"/>
</dbReference>
<accession>A0A6A7KCP9</accession>
<dbReference type="InterPro" id="IPR052179">
    <property type="entry name" value="DD-CPase-like"/>
</dbReference>
<dbReference type="Proteomes" id="UP000440004">
    <property type="component" value="Unassembled WGS sequence"/>
</dbReference>
<dbReference type="Gene3D" id="3.30.1380.10">
    <property type="match status" value="1"/>
</dbReference>
<comment type="caution">
    <text evidence="2">The sequence shown here is derived from an EMBL/GenBank/DDBJ whole genome shotgun (WGS) entry which is preliminary data.</text>
</comment>
<dbReference type="PANTHER" id="PTHR34385">
    <property type="entry name" value="D-ALANYL-D-ALANINE CARBOXYPEPTIDASE"/>
    <property type="match status" value="1"/>
</dbReference>
<reference evidence="2 3" key="1">
    <citation type="submission" date="2019-10" db="EMBL/GenBank/DDBJ databases">
        <title>Alkalibaculum tamaniensis sp.nov., a new alkaliphilic acetogen, isolated on methoxylated aromatics from a mud volcano.</title>
        <authorList>
            <person name="Khomyakova M.A."/>
            <person name="Merkel A.Y."/>
            <person name="Bonch-Osmolovskaya E.A."/>
            <person name="Slobodkin A.I."/>
        </authorList>
    </citation>
    <scope>NUCLEOTIDE SEQUENCE [LARGE SCALE GENOMIC DNA]</scope>
    <source>
        <strain evidence="2 3">M08DMB</strain>
    </source>
</reference>
<dbReference type="PANTHER" id="PTHR34385:SF1">
    <property type="entry name" value="PEPTIDOGLYCAN L-ALANYL-D-GLUTAMATE ENDOPEPTIDASE CWLK"/>
    <property type="match status" value="1"/>
</dbReference>
<name>A0A6A7KCP9_9FIRM</name>
<evidence type="ECO:0000313" key="2">
    <source>
        <dbReference type="EMBL" id="MPW27298.1"/>
    </source>
</evidence>